<dbReference type="Gene3D" id="3.30.420.10">
    <property type="entry name" value="Ribonuclease H-like superfamily/Ribonuclease H"/>
    <property type="match status" value="1"/>
</dbReference>
<dbReference type="PROSITE" id="PS50994">
    <property type="entry name" value="INTEGRASE"/>
    <property type="match status" value="1"/>
</dbReference>
<reference evidence="3 4" key="1">
    <citation type="submission" date="2019-08" db="EMBL/GenBank/DDBJ databases">
        <title>Draft genome sequences of two oriental melons (Cucumis melo L. var makuwa).</title>
        <authorList>
            <person name="Kwon S.-Y."/>
        </authorList>
    </citation>
    <scope>NUCLEOTIDE SEQUENCE [LARGE SCALE GENOMIC DNA]</scope>
    <source>
        <strain evidence="4">cv. SW 3</strain>
        <tissue evidence="3">Leaf</tissue>
    </source>
</reference>
<dbReference type="SUPFAM" id="SSF53098">
    <property type="entry name" value="Ribonuclease H-like"/>
    <property type="match status" value="1"/>
</dbReference>
<dbReference type="Pfam" id="PF22936">
    <property type="entry name" value="Pol_BBD"/>
    <property type="match status" value="1"/>
</dbReference>
<dbReference type="PANTHER" id="PTHR42648:SF21">
    <property type="entry name" value="CYSTEINE-RICH RLK (RECEPTOR-LIKE PROTEIN KINASE) 8"/>
    <property type="match status" value="1"/>
</dbReference>
<proteinExistence type="predicted"/>
<dbReference type="OrthoDB" id="1932348at2759"/>
<accession>A0A5A7T6C5</accession>
<keyword evidence="1" id="KW-0378">Hydrolase</keyword>
<gene>
    <name evidence="3" type="ORF">E6C27_scaffold84G001320</name>
</gene>
<evidence type="ECO:0000259" key="2">
    <source>
        <dbReference type="PROSITE" id="PS50994"/>
    </source>
</evidence>
<dbReference type="EMBL" id="SSTE01018486">
    <property type="protein sequence ID" value="KAA0039042.1"/>
    <property type="molecule type" value="Genomic_DNA"/>
</dbReference>
<dbReference type="InterPro" id="IPR036397">
    <property type="entry name" value="RNaseH_sf"/>
</dbReference>
<feature type="domain" description="Integrase catalytic" evidence="2">
    <location>
        <begin position="110"/>
        <end position="245"/>
    </location>
</feature>
<dbReference type="InterPro" id="IPR001584">
    <property type="entry name" value="Integrase_cat-core"/>
</dbReference>
<organism evidence="3 4">
    <name type="scientific">Cucumis melo var. makuwa</name>
    <name type="common">Oriental melon</name>
    <dbReference type="NCBI Taxonomy" id="1194695"/>
    <lineage>
        <taxon>Eukaryota</taxon>
        <taxon>Viridiplantae</taxon>
        <taxon>Streptophyta</taxon>
        <taxon>Embryophyta</taxon>
        <taxon>Tracheophyta</taxon>
        <taxon>Spermatophyta</taxon>
        <taxon>Magnoliopsida</taxon>
        <taxon>eudicotyledons</taxon>
        <taxon>Gunneridae</taxon>
        <taxon>Pentapetalae</taxon>
        <taxon>rosids</taxon>
        <taxon>fabids</taxon>
        <taxon>Cucurbitales</taxon>
        <taxon>Cucurbitaceae</taxon>
        <taxon>Benincaseae</taxon>
        <taxon>Cucumis</taxon>
    </lineage>
</organism>
<dbReference type="GO" id="GO:0015074">
    <property type="term" value="P:DNA integration"/>
    <property type="evidence" value="ECO:0007669"/>
    <property type="project" value="InterPro"/>
</dbReference>
<evidence type="ECO:0000256" key="1">
    <source>
        <dbReference type="ARBA" id="ARBA00022670"/>
    </source>
</evidence>
<dbReference type="InterPro" id="IPR054722">
    <property type="entry name" value="PolX-like_BBD"/>
</dbReference>
<dbReference type="Proteomes" id="UP000321393">
    <property type="component" value="Unassembled WGS sequence"/>
</dbReference>
<sequence>MTGNRSFFSKLKECSAGHVTFGDGAKGRILAKENIEKYNLPCLNDVRYVEGLKENLINVSQLCDQGYIVNFSKDNCIVTGADKRVLMSGYRKADNCYHWISNNIDVYHSIKEDQTRLWNRKLEHASLSSIVKPIKNESSRIVTHGSNGPMQTESLGGKKYVFVVVDDFSHFTWREQGKNIVRIRSDHGKEFENEELDSFCEVEGIHHEYSALLTPQQNGVIGRKNITFQEMARVMLHTKSLSLQF</sequence>
<dbReference type="GO" id="GO:0003676">
    <property type="term" value="F:nucleic acid binding"/>
    <property type="evidence" value="ECO:0007669"/>
    <property type="project" value="InterPro"/>
</dbReference>
<evidence type="ECO:0000313" key="4">
    <source>
        <dbReference type="Proteomes" id="UP000321393"/>
    </source>
</evidence>
<keyword evidence="1" id="KW-0645">Protease</keyword>
<dbReference type="InterPro" id="IPR039537">
    <property type="entry name" value="Retrotran_Ty1/copia-like"/>
</dbReference>
<dbReference type="PANTHER" id="PTHR42648">
    <property type="entry name" value="TRANSPOSASE, PUTATIVE-RELATED"/>
    <property type="match status" value="1"/>
</dbReference>
<dbReference type="InterPro" id="IPR012337">
    <property type="entry name" value="RNaseH-like_sf"/>
</dbReference>
<protein>
    <submittedName>
        <fullName evidence="3">Gag-pol polyprotein</fullName>
    </submittedName>
</protein>
<dbReference type="GO" id="GO:0006508">
    <property type="term" value="P:proteolysis"/>
    <property type="evidence" value="ECO:0007669"/>
    <property type="project" value="UniProtKB-KW"/>
</dbReference>
<evidence type="ECO:0000313" key="3">
    <source>
        <dbReference type="EMBL" id="KAA0039042.1"/>
    </source>
</evidence>
<comment type="caution">
    <text evidence="3">The sequence shown here is derived from an EMBL/GenBank/DDBJ whole genome shotgun (WGS) entry which is preliminary data.</text>
</comment>
<dbReference type="AlphaFoldDB" id="A0A5A7T6C5"/>
<name>A0A5A7T6C5_CUCMM</name>
<dbReference type="GO" id="GO:0008233">
    <property type="term" value="F:peptidase activity"/>
    <property type="evidence" value="ECO:0007669"/>
    <property type="project" value="UniProtKB-KW"/>
</dbReference>